<keyword evidence="3" id="KW-0813">Transport</keyword>
<dbReference type="PANTHER" id="PTHR10662">
    <property type="entry name" value="NUCLEAR RNA EXPORT FACTOR"/>
    <property type="match status" value="1"/>
</dbReference>
<dbReference type="Pfam" id="PF22602">
    <property type="entry name" value="NXF_NTF2"/>
    <property type="match status" value="1"/>
</dbReference>
<dbReference type="InterPro" id="IPR032710">
    <property type="entry name" value="NTF2-like_dom_sf"/>
</dbReference>
<evidence type="ECO:0000313" key="14">
    <source>
        <dbReference type="RefSeq" id="XP_018120434.1"/>
    </source>
</evidence>
<dbReference type="RefSeq" id="XP_018120434.1">
    <property type="nucleotide sequence ID" value="XM_018264945.2"/>
</dbReference>
<dbReference type="Gene3D" id="3.80.10.10">
    <property type="entry name" value="Ribonuclease Inhibitor"/>
    <property type="match status" value="1"/>
</dbReference>
<dbReference type="InterPro" id="IPR032675">
    <property type="entry name" value="LRR_dom_sf"/>
</dbReference>
<dbReference type="OMA" id="PHICVEQ"/>
<dbReference type="Gene3D" id="1.10.8.10">
    <property type="entry name" value="DNA helicase RuvA subunit, C-terminal domain"/>
    <property type="match status" value="1"/>
</dbReference>
<dbReference type="InterPro" id="IPR035979">
    <property type="entry name" value="RBD_domain_sf"/>
</dbReference>
<dbReference type="KEGG" id="xla:108717690"/>
<dbReference type="SUPFAM" id="SSF54427">
    <property type="entry name" value="NTF2-like"/>
    <property type="match status" value="1"/>
</dbReference>
<dbReference type="RefSeq" id="XP_018120433.1">
    <property type="nucleotide sequence ID" value="XM_018264944.2"/>
</dbReference>
<dbReference type="Pfam" id="PF03943">
    <property type="entry name" value="TAP_C"/>
    <property type="match status" value="1"/>
</dbReference>
<dbReference type="SMART" id="SM00804">
    <property type="entry name" value="TAP_C"/>
    <property type="match status" value="1"/>
</dbReference>
<dbReference type="InterPro" id="IPR030217">
    <property type="entry name" value="NXF_fam"/>
</dbReference>
<dbReference type="PANTHER" id="PTHR10662:SF50">
    <property type="entry name" value="NUCLEAR RNA EXPORT FACTOR 1"/>
    <property type="match status" value="1"/>
</dbReference>
<evidence type="ECO:0000256" key="6">
    <source>
        <dbReference type="ARBA" id="ARBA00022816"/>
    </source>
</evidence>
<dbReference type="PROSITE" id="PS50177">
    <property type="entry name" value="NTF2_DOMAIN"/>
    <property type="match status" value="1"/>
</dbReference>
<dbReference type="Gene3D" id="3.30.70.330">
    <property type="match status" value="1"/>
</dbReference>
<dbReference type="Bgee" id="108717690">
    <property type="expression patterns" value="Expressed in testis and 7 other cell types or tissues"/>
</dbReference>
<gene>
    <name evidence="12 13 14" type="primary">LOC108717690</name>
</gene>
<feature type="domain" description="TAP-C" evidence="10">
    <location>
        <begin position="564"/>
        <end position="619"/>
    </location>
</feature>
<evidence type="ECO:0000256" key="2">
    <source>
        <dbReference type="ARBA" id="ARBA00009285"/>
    </source>
</evidence>
<dbReference type="Gene3D" id="3.10.450.50">
    <property type="match status" value="1"/>
</dbReference>
<evidence type="ECO:0000259" key="9">
    <source>
        <dbReference type="PROSITE" id="PS50177"/>
    </source>
</evidence>
<dbReference type="InterPro" id="IPR018222">
    <property type="entry name" value="Nuclear_transport_factor_2_euk"/>
</dbReference>
<proteinExistence type="inferred from homology"/>
<dbReference type="SUPFAM" id="SSF54928">
    <property type="entry name" value="RNA-binding domain, RBD"/>
    <property type="match status" value="1"/>
</dbReference>
<dbReference type="FunFam" id="3.80.10.10:FF:000384">
    <property type="entry name" value="Nuclear RNA export factor 1"/>
    <property type="match status" value="1"/>
</dbReference>
<dbReference type="Pfam" id="PF24048">
    <property type="entry name" value="LRR_NXF1-5"/>
    <property type="match status" value="1"/>
</dbReference>
<evidence type="ECO:0000259" key="10">
    <source>
        <dbReference type="PROSITE" id="PS51281"/>
    </source>
</evidence>
<organism evidence="13">
    <name type="scientific">Xenopus laevis</name>
    <name type="common">African clawed frog</name>
    <dbReference type="NCBI Taxonomy" id="8355"/>
    <lineage>
        <taxon>Eukaryota</taxon>
        <taxon>Metazoa</taxon>
        <taxon>Chordata</taxon>
        <taxon>Craniata</taxon>
        <taxon>Vertebrata</taxon>
        <taxon>Euteleostomi</taxon>
        <taxon>Amphibia</taxon>
        <taxon>Batrachia</taxon>
        <taxon>Anura</taxon>
        <taxon>Pipoidea</taxon>
        <taxon>Pipidae</taxon>
        <taxon>Xenopodinae</taxon>
        <taxon>Xenopus</taxon>
        <taxon>Xenopus</taxon>
    </lineage>
</organism>
<evidence type="ECO:0000256" key="3">
    <source>
        <dbReference type="ARBA" id="ARBA00022448"/>
    </source>
</evidence>
<accession>A0A1L8G158</accession>
<comment type="similarity">
    <text evidence="2">Belongs to the NXF family.</text>
</comment>
<dbReference type="PROSITE" id="PS51450">
    <property type="entry name" value="LRR"/>
    <property type="match status" value="1"/>
</dbReference>
<dbReference type="GO" id="GO:0016973">
    <property type="term" value="P:poly(A)+ mRNA export from nucleus"/>
    <property type="evidence" value="ECO:0000318"/>
    <property type="project" value="GO_Central"/>
</dbReference>
<dbReference type="FunFam" id="1.10.8.10:FF:000018">
    <property type="entry name" value="Nuclear RNA export factor 1"/>
    <property type="match status" value="1"/>
</dbReference>
<dbReference type="InterPro" id="IPR015245">
    <property type="entry name" value="Tap_RNA-bd"/>
</dbReference>
<dbReference type="SUPFAM" id="SSF46934">
    <property type="entry name" value="UBA-like"/>
    <property type="match status" value="1"/>
</dbReference>
<dbReference type="RefSeq" id="XP_018120432.1">
    <property type="nucleotide sequence ID" value="XM_018264943.2"/>
</dbReference>
<dbReference type="Proteomes" id="UP000186698">
    <property type="component" value="Chromosome 5S"/>
</dbReference>
<protein>
    <submittedName>
        <fullName evidence="12 13">Nuclear RNA export factor 1 isoform X1</fullName>
    </submittedName>
</protein>
<keyword evidence="6" id="KW-0509">mRNA transport</keyword>
<dbReference type="PROSITE" id="PS51281">
    <property type="entry name" value="TAP_C"/>
    <property type="match status" value="1"/>
</dbReference>
<keyword evidence="4" id="KW-0433">Leucine-rich repeat</keyword>
<evidence type="ECO:0000313" key="11">
    <source>
        <dbReference type="Proteomes" id="UP000186698"/>
    </source>
</evidence>
<evidence type="ECO:0000313" key="13">
    <source>
        <dbReference type="RefSeq" id="XP_018120433.1"/>
    </source>
</evidence>
<evidence type="ECO:0000256" key="1">
    <source>
        <dbReference type="ARBA" id="ARBA00004642"/>
    </source>
</evidence>
<evidence type="ECO:0000256" key="7">
    <source>
        <dbReference type="ARBA" id="ARBA00022884"/>
    </source>
</evidence>
<dbReference type="GO" id="GO:0003723">
    <property type="term" value="F:RNA binding"/>
    <property type="evidence" value="ECO:0000318"/>
    <property type="project" value="GO_Central"/>
</dbReference>
<keyword evidence="11" id="KW-1185">Reference proteome</keyword>
<comment type="subcellular location">
    <subcellularLocation>
        <location evidence="1">Nucleus</location>
        <location evidence="1">Nucleoplasm</location>
    </subcellularLocation>
</comment>
<dbReference type="STRING" id="8355.A0A1L8G158"/>
<sequence length="620" mass="71484">MTMYTSGFRSRQSNLPLRVPGPPCLSLCRTAERPHLTKQFYPSMRLQVAKKKKWFHSRSVQLSTDGKRRVKCEYLECERDPYEGGSRMIPSNGHRYRARNDNTRVWFKITIPYGKDYDKDWLLNAIREECGFFFRAEQFHYVKKKAVFFVDKFSTAKALLNASRKIYADQFFKIVINVTPSVYGNYGNRTLCPRDMKTGSLCFTDDHYNIQVCLQKRYDDRTASLDLSNLSVDPDLQSTDQCLCLNKASDAGLILQMIAEHFPEVLSLDLSYNNLSSLIDFAGLSTFSSQLQSMNLSYNQICQAQDINVLHNLELKELWLEGNPFLASLESTSTYYRIIMNHFPSVQILDGHFFKVGCFFGKVPRSLPSVKGSFFVNEDVRAFLVPFMNRYFTIYDSAHRQQLLPLYHENSCCSFSLPNISLPHICVEQAKDYLKENRNLLRVRKAALRQQLMKYNRLQVVGFLCNLPSTEHDLSSFTLDVWFQTPSLIGFSVDGIFKEDTQKWKKLCRSFRRSFLIVPATEACAQILNDQLVIINSYVDLHEDKNGAESPDIDTPSNNLALYDSNMAVLTNFSESTGMKMEWALKCLEDNNWNVEQAQNIFNLLKERGTIPEDAFQVSL</sequence>
<dbReference type="GO" id="GO:0005654">
    <property type="term" value="C:nucleoplasm"/>
    <property type="evidence" value="ECO:0007669"/>
    <property type="project" value="UniProtKB-SubCell"/>
</dbReference>
<dbReference type="AlphaFoldDB" id="A0A1L8G158"/>
<dbReference type="CDD" id="cd14342">
    <property type="entry name" value="UBA_TAP-C"/>
    <property type="match status" value="1"/>
</dbReference>
<evidence type="ECO:0000256" key="5">
    <source>
        <dbReference type="ARBA" id="ARBA00022737"/>
    </source>
</evidence>
<dbReference type="PaxDb" id="8355-A0A1L8G158"/>
<evidence type="ECO:0000256" key="4">
    <source>
        <dbReference type="ARBA" id="ARBA00022614"/>
    </source>
</evidence>
<dbReference type="InterPro" id="IPR009060">
    <property type="entry name" value="UBA-like_sf"/>
</dbReference>
<dbReference type="GeneID" id="108717690"/>
<dbReference type="FunFam" id="3.10.450.50:FF:000004">
    <property type="entry name" value="Nuclear RNA export factor 1"/>
    <property type="match status" value="1"/>
</dbReference>
<dbReference type="SUPFAM" id="SSF52058">
    <property type="entry name" value="L domain-like"/>
    <property type="match status" value="1"/>
</dbReference>
<evidence type="ECO:0000256" key="8">
    <source>
        <dbReference type="ARBA" id="ARBA00023242"/>
    </source>
</evidence>
<dbReference type="InterPro" id="IPR057125">
    <property type="entry name" value="NXF1/2/3/5-like_LRR"/>
</dbReference>
<dbReference type="GO" id="GO:0005635">
    <property type="term" value="C:nuclear envelope"/>
    <property type="evidence" value="ECO:0007669"/>
    <property type="project" value="UniProtKB-ARBA"/>
</dbReference>
<evidence type="ECO:0000313" key="12">
    <source>
        <dbReference type="RefSeq" id="XP_018120432.1"/>
    </source>
</evidence>
<dbReference type="Pfam" id="PF09162">
    <property type="entry name" value="Tap-RNA_bind"/>
    <property type="match status" value="1"/>
</dbReference>
<keyword evidence="8" id="KW-0539">Nucleus</keyword>
<name>A0A1L8G158_XENLA</name>
<feature type="domain" description="NTF2" evidence="9">
    <location>
        <begin position="383"/>
        <end position="534"/>
    </location>
</feature>
<keyword evidence="7" id="KW-0694">RNA-binding</keyword>
<dbReference type="GO" id="GO:0005737">
    <property type="term" value="C:cytoplasm"/>
    <property type="evidence" value="ECO:0007669"/>
    <property type="project" value="InterPro"/>
</dbReference>
<reference evidence="12 13" key="1">
    <citation type="submission" date="2022-04" db="UniProtKB">
        <authorList>
            <consortium name="RefSeq"/>
        </authorList>
    </citation>
    <scope>IDENTIFICATION</scope>
    <source>
        <strain evidence="12 13">J_2021</strain>
        <tissue evidence="12 13">Erythrocytes</tissue>
    </source>
</reference>
<dbReference type="InterPro" id="IPR012677">
    <property type="entry name" value="Nucleotide-bd_a/b_plait_sf"/>
</dbReference>
<dbReference type="InterPro" id="IPR002075">
    <property type="entry name" value="NTF2_dom"/>
</dbReference>
<dbReference type="InterPro" id="IPR001611">
    <property type="entry name" value="Leu-rich_rpt"/>
</dbReference>
<keyword evidence="5" id="KW-0677">Repeat</keyword>
<dbReference type="InterPro" id="IPR005637">
    <property type="entry name" value="TAP_C_dom"/>
</dbReference>
<dbReference type="GO" id="GO:0005634">
    <property type="term" value="C:nucleus"/>
    <property type="evidence" value="ECO:0000318"/>
    <property type="project" value="GO_Central"/>
</dbReference>
<dbReference type="OrthoDB" id="25872at2759"/>